<dbReference type="GO" id="GO:0016787">
    <property type="term" value="F:hydrolase activity"/>
    <property type="evidence" value="ECO:0007669"/>
    <property type="project" value="InterPro"/>
</dbReference>
<evidence type="ECO:0000313" key="2">
    <source>
        <dbReference type="EMBL" id="HEF25356.1"/>
    </source>
</evidence>
<gene>
    <name evidence="2" type="ORF">ENP23_06240</name>
</gene>
<proteinExistence type="predicted"/>
<reference evidence="2" key="1">
    <citation type="journal article" date="2020" name="mSystems">
        <title>Genome- and Community-Level Interaction Insights into Carbon Utilization and Element Cycling Functions of Hydrothermarchaeota in Hydrothermal Sediment.</title>
        <authorList>
            <person name="Zhou Z."/>
            <person name="Liu Y."/>
            <person name="Xu W."/>
            <person name="Pan J."/>
            <person name="Luo Z.H."/>
            <person name="Li M."/>
        </authorList>
    </citation>
    <scope>NUCLEOTIDE SEQUENCE [LARGE SCALE GENOMIC DNA]</scope>
    <source>
        <strain evidence="2">SpSt-200</strain>
    </source>
</reference>
<feature type="domain" description="Helicase/UvrB N-terminal" evidence="1">
    <location>
        <begin position="21"/>
        <end position="196"/>
    </location>
</feature>
<sequence>MAETKISMQALITTAQGPLLEPEPFQSTLIDNMTKTLLHSSRAPCLLRAPTGSGKTFMLARVLGDVSAATSTVWFWFVPFVTLVAQTLDALKSNASDLTPTTLAIGRNQQPDQGLVMIATTQAVAKSQWRVKGYDADGDDETRTIAEWVALARERGYAIGMVVDEAHIALDKATEFGKFAQWLNPDFLLMATATPKDQRILDFLDSAGKSDFESFSVSRDDVVDARLNKRYIEAVIYDLAQSVRSVADLKRTVLRQAWKRNLQLKQRLADAGIPLTPLLLVQVANGNKTVEEAEQDLIHLCKVPPGAIGKHSSDDPDPVLMAAISNDSSKEVLIFKQSAGTGFDAPRAFILASTKPVNDPDFAMQFVGRVMRVSLAMRNAYPDKAVAMPEDFDTAYVYLADAAAQKGFEKAVYVTSLVQSQLQGQTEKLQQRRTASGAIVLTNKHTSQFPLTYNAQNSLQSEFLISEKIPTLGVPATTGPQVEMFGVMDADNLDEWQVGPLITGTSALVIPKAQPQTQAELMKRLAQGDIRIYPRRSDLAALPVALPAERKPQFNNMSSLSRSIAAKLEIPTLLADNAIRVARNQLKDTERRTELTSGNFEDEKVLIVTDRNALAKEARAVLSKLPQVEEEDIREILTVLAARLLPVLRAKFEDFDSEKIPDEKILQRMARDAANWVAKQQADKLEEELYSEIALQAESFIADPLPDAMAFATAIPLSKSSRNIYGVFPPAKDEVPQLAQHIFADDRYLLKDKLWSFEGESFKIGQYDTSAALNKEEMSFARALDKSDFVSWWHRNPDRKSYSVKLVRGEHKNNFYPDFVVCLSHYPGDTPILRLVETKHDSKDAARKAKHVPAFYGRVLFLTKDQSRLKWVKEDGSLGSDVDLEDLVNLREWMRASRPEQKSLI</sequence>
<dbReference type="SUPFAM" id="SSF52540">
    <property type="entry name" value="P-loop containing nucleoside triphosphate hydrolases"/>
    <property type="match status" value="2"/>
</dbReference>
<dbReference type="Gene3D" id="3.40.50.300">
    <property type="entry name" value="P-loop containing nucleotide triphosphate hydrolases"/>
    <property type="match status" value="1"/>
</dbReference>
<dbReference type="Pfam" id="PF04851">
    <property type="entry name" value="ResIII"/>
    <property type="match status" value="1"/>
</dbReference>
<dbReference type="EMBL" id="DSIN01000016">
    <property type="protein sequence ID" value="HEF25356.1"/>
    <property type="molecule type" value="Genomic_DNA"/>
</dbReference>
<comment type="caution">
    <text evidence="2">The sequence shown here is derived from an EMBL/GenBank/DDBJ whole genome shotgun (WGS) entry which is preliminary data.</text>
</comment>
<accession>A0A7C2B9W3</accession>
<dbReference type="InterPro" id="IPR027417">
    <property type="entry name" value="P-loop_NTPase"/>
</dbReference>
<dbReference type="GO" id="GO:0005524">
    <property type="term" value="F:ATP binding"/>
    <property type="evidence" value="ECO:0007669"/>
    <property type="project" value="InterPro"/>
</dbReference>
<protein>
    <recommendedName>
        <fullName evidence="1">Helicase/UvrB N-terminal domain-containing protein</fullName>
    </recommendedName>
</protein>
<evidence type="ECO:0000259" key="1">
    <source>
        <dbReference type="Pfam" id="PF04851"/>
    </source>
</evidence>
<dbReference type="AlphaFoldDB" id="A0A7C2B9W3"/>
<name>A0A7C2B9W3_9PSED</name>
<organism evidence="2">
    <name type="scientific">Pseudomonas graminis</name>
    <dbReference type="NCBI Taxonomy" id="158627"/>
    <lineage>
        <taxon>Bacteria</taxon>
        <taxon>Pseudomonadati</taxon>
        <taxon>Pseudomonadota</taxon>
        <taxon>Gammaproteobacteria</taxon>
        <taxon>Pseudomonadales</taxon>
        <taxon>Pseudomonadaceae</taxon>
        <taxon>Pseudomonas</taxon>
    </lineage>
</organism>
<dbReference type="GO" id="GO:0003677">
    <property type="term" value="F:DNA binding"/>
    <property type="evidence" value="ECO:0007669"/>
    <property type="project" value="InterPro"/>
</dbReference>
<dbReference type="InterPro" id="IPR006935">
    <property type="entry name" value="Helicase/UvrB_N"/>
</dbReference>